<dbReference type="GO" id="GO:0016491">
    <property type="term" value="F:oxidoreductase activity"/>
    <property type="evidence" value="ECO:0007669"/>
    <property type="project" value="UniProtKB-KW"/>
</dbReference>
<feature type="binding site" evidence="4">
    <location>
        <position position="428"/>
    </location>
    <ligand>
        <name>FAD</name>
        <dbReference type="ChEBI" id="CHEBI:57692"/>
    </ligand>
</feature>
<dbReference type="PANTHER" id="PTHR43563">
    <property type="entry name" value="AMINE OXIDASE"/>
    <property type="match status" value="1"/>
</dbReference>
<dbReference type="PANTHER" id="PTHR43563:SF1">
    <property type="entry name" value="AMINE OXIDASE [FLAVIN-CONTAINING] B"/>
    <property type="match status" value="1"/>
</dbReference>
<gene>
    <name evidence="6" type="ORF">SAMN04489730_6356</name>
</gene>
<dbReference type="PRINTS" id="PR00757">
    <property type="entry name" value="AMINEOXDASEF"/>
</dbReference>
<evidence type="ECO:0000256" key="2">
    <source>
        <dbReference type="ARBA" id="ARBA00005995"/>
    </source>
</evidence>
<dbReference type="SUPFAM" id="SSF51905">
    <property type="entry name" value="FAD/NAD(P)-binding domain"/>
    <property type="match status" value="1"/>
</dbReference>
<comment type="similarity">
    <text evidence="2">Belongs to the flavin monoamine oxidase family.</text>
</comment>
<dbReference type="Gene3D" id="3.90.660.10">
    <property type="match status" value="1"/>
</dbReference>
<accession>A0A1K1SQ06</accession>
<dbReference type="SUPFAM" id="SSF54373">
    <property type="entry name" value="FAD-linked reductases, C-terminal domain"/>
    <property type="match status" value="1"/>
</dbReference>
<dbReference type="InterPro" id="IPR001613">
    <property type="entry name" value="Flavin_amine_oxidase"/>
</dbReference>
<feature type="domain" description="Amine oxidase" evidence="5">
    <location>
        <begin position="16"/>
        <end position="451"/>
    </location>
</feature>
<sequence length="456" mass="49293">MTETLTTDFVVAGAGLSGLVTARRLVRRGHSVLVLEADDRAGGRLVNLDAGDGVISEGGGQWIGPKHTAMADLLSELGLKTFPTYTDGRTIYLRGGRRRTYGGTIPPMRPLALLDFAQAQFRLERMAATVPAAAPWRAGKAAEWDSTTLGHWLRRNCRVAEARHVFELGFTLVFAEDLSHVSLLKALHQISTSGGIDFMMNTENGAQETRVAGGTQAVADAIAGELGDRVRLGSPVTSIEQDARGVLVRSAGLEARCRRVVVAMTPADAGRIKFLPELPTRRAKLQRAWRNGGERKICVVYERPFWRDRGLNGSAITDLPIAHYVVDNSPPDATKGILMTFIGTAASGSFQWTDAVLDNADARRDAFVDDLVTLFGAEARKPERYLEKSWIAEPWIAGVAALRTPGVLTNYTDAATAPVGRVHWAGAETSVEFESYMEGAVRAAERAVAEVDAAGR</sequence>
<feature type="binding site" evidence="4">
    <location>
        <position position="236"/>
    </location>
    <ligand>
        <name>FAD</name>
        <dbReference type="ChEBI" id="CHEBI:57692"/>
    </ligand>
</feature>
<proteinExistence type="inferred from homology"/>
<keyword evidence="7" id="KW-1185">Reference proteome</keyword>
<dbReference type="InterPro" id="IPR050703">
    <property type="entry name" value="Flavin_MAO"/>
</dbReference>
<dbReference type="InterPro" id="IPR036188">
    <property type="entry name" value="FAD/NAD-bd_sf"/>
</dbReference>
<dbReference type="Gene3D" id="1.10.405.10">
    <property type="entry name" value="Guanine Nucleotide Dissociation Inhibitor, domain 1"/>
    <property type="match status" value="1"/>
</dbReference>
<name>A0A1K1SQ06_9PSEU</name>
<reference evidence="7" key="1">
    <citation type="submission" date="2016-11" db="EMBL/GenBank/DDBJ databases">
        <authorList>
            <person name="Varghese N."/>
            <person name="Submissions S."/>
        </authorList>
    </citation>
    <scope>NUCLEOTIDE SEQUENCE [LARGE SCALE GENOMIC DNA]</scope>
    <source>
        <strain evidence="7">DSM 44671</strain>
    </source>
</reference>
<dbReference type="EMBL" id="FPJG01000006">
    <property type="protein sequence ID" value="SFW86308.1"/>
    <property type="molecule type" value="Genomic_DNA"/>
</dbReference>
<evidence type="ECO:0000256" key="3">
    <source>
        <dbReference type="ARBA" id="ARBA00023002"/>
    </source>
</evidence>
<keyword evidence="3" id="KW-0560">Oxidoreductase</keyword>
<dbReference type="Proteomes" id="UP000182740">
    <property type="component" value="Unassembled WGS sequence"/>
</dbReference>
<feature type="binding site" evidence="4">
    <location>
        <position position="341"/>
    </location>
    <ligand>
        <name>substrate</name>
    </ligand>
</feature>
<dbReference type="OrthoDB" id="337830at2"/>
<dbReference type="STRING" id="546364.SAMN04489730_6356"/>
<evidence type="ECO:0000313" key="6">
    <source>
        <dbReference type="EMBL" id="SFW86308.1"/>
    </source>
</evidence>
<dbReference type="Pfam" id="PF01593">
    <property type="entry name" value="Amino_oxidase"/>
    <property type="match status" value="1"/>
</dbReference>
<evidence type="ECO:0000256" key="4">
    <source>
        <dbReference type="PIRSR" id="PIRSR601613-1"/>
    </source>
</evidence>
<dbReference type="Gene3D" id="3.50.50.60">
    <property type="entry name" value="FAD/NAD(P)-binding domain"/>
    <property type="match status" value="1"/>
</dbReference>
<dbReference type="RefSeq" id="WP_072479696.1">
    <property type="nucleotide sequence ID" value="NZ_FPJG01000006.1"/>
</dbReference>
<evidence type="ECO:0000259" key="5">
    <source>
        <dbReference type="Pfam" id="PF01593"/>
    </source>
</evidence>
<feature type="binding site" evidence="4">
    <location>
        <position position="17"/>
    </location>
    <ligand>
        <name>FAD</name>
        <dbReference type="ChEBI" id="CHEBI:57692"/>
    </ligand>
</feature>
<feature type="binding site" evidence="4">
    <location>
        <begin position="36"/>
        <end position="37"/>
    </location>
    <ligand>
        <name>FAD</name>
        <dbReference type="ChEBI" id="CHEBI:57692"/>
    </ligand>
</feature>
<organism evidence="6 7">
    <name type="scientific">Amycolatopsis australiensis</name>
    <dbReference type="NCBI Taxonomy" id="546364"/>
    <lineage>
        <taxon>Bacteria</taxon>
        <taxon>Bacillati</taxon>
        <taxon>Actinomycetota</taxon>
        <taxon>Actinomycetes</taxon>
        <taxon>Pseudonocardiales</taxon>
        <taxon>Pseudonocardiaceae</taxon>
        <taxon>Amycolatopsis</taxon>
    </lineage>
</organism>
<dbReference type="InterPro" id="IPR002937">
    <property type="entry name" value="Amino_oxidase"/>
</dbReference>
<protein>
    <submittedName>
        <fullName evidence="6">Monoamine oxidase</fullName>
    </submittedName>
</protein>
<comment type="cofactor">
    <cofactor evidence="1">
        <name>FAD</name>
        <dbReference type="ChEBI" id="CHEBI:57692"/>
    </cofactor>
</comment>
<dbReference type="AlphaFoldDB" id="A0A1K1SQ06"/>
<evidence type="ECO:0000256" key="1">
    <source>
        <dbReference type="ARBA" id="ARBA00001974"/>
    </source>
</evidence>
<evidence type="ECO:0000313" key="7">
    <source>
        <dbReference type="Proteomes" id="UP000182740"/>
    </source>
</evidence>